<name>A0A377M5C5_ENTCL</name>
<organism evidence="2 3">
    <name type="scientific">Enterobacter cloacae</name>
    <dbReference type="NCBI Taxonomy" id="550"/>
    <lineage>
        <taxon>Bacteria</taxon>
        <taxon>Pseudomonadati</taxon>
        <taxon>Pseudomonadota</taxon>
        <taxon>Gammaproteobacteria</taxon>
        <taxon>Enterobacterales</taxon>
        <taxon>Enterobacteriaceae</taxon>
        <taxon>Enterobacter</taxon>
        <taxon>Enterobacter cloacae complex</taxon>
    </lineage>
</organism>
<feature type="region of interest" description="Disordered" evidence="1">
    <location>
        <begin position="211"/>
        <end position="232"/>
    </location>
</feature>
<evidence type="ECO:0000313" key="2">
    <source>
        <dbReference type="EMBL" id="STQ13559.1"/>
    </source>
</evidence>
<evidence type="ECO:0000256" key="1">
    <source>
        <dbReference type="SAM" id="MobiDB-lite"/>
    </source>
</evidence>
<evidence type="ECO:0000313" key="3">
    <source>
        <dbReference type="Proteomes" id="UP000255106"/>
    </source>
</evidence>
<accession>A0A377M5C5</accession>
<dbReference type="Proteomes" id="UP000255106">
    <property type="component" value="Unassembled WGS sequence"/>
</dbReference>
<dbReference type="EMBL" id="UGJB01000004">
    <property type="protein sequence ID" value="STQ13559.1"/>
    <property type="molecule type" value="Genomic_DNA"/>
</dbReference>
<protein>
    <submittedName>
        <fullName evidence="2">Gp7</fullName>
    </submittedName>
</protein>
<feature type="compositionally biased region" description="Basic and acidic residues" evidence="1">
    <location>
        <begin position="218"/>
        <end position="232"/>
    </location>
</feature>
<sequence length="232" mass="24703">MVNADLAQPLKANSGALVGESYREREQRLDRAAKAKFAPGTDEYAWVADFTDSQVVIVRNGGDAQVYGYSADGGKITIDDTGTAVARQESWVAVVANKFKALFTPQEQPAPNHKTEGDMPLTKEELEQIGSMIGQAVATNTEAAIKPLAEKVDALQANQKQLAETLTANSRAEEKAKREAVAKVHGDIVANALSGEALDAMFKSLGEAAPLGTNNAQQHKETGAPAADEHFK</sequence>
<proteinExistence type="predicted"/>
<gene>
    <name evidence="2" type="ORF">NCTC10005_06384</name>
</gene>
<reference evidence="2 3" key="1">
    <citation type="submission" date="2018-06" db="EMBL/GenBank/DDBJ databases">
        <authorList>
            <consortium name="Pathogen Informatics"/>
            <person name="Doyle S."/>
        </authorList>
    </citation>
    <scope>NUCLEOTIDE SEQUENCE [LARGE SCALE GENOMIC DNA]</scope>
    <source>
        <strain evidence="2 3">NCTC10005</strain>
    </source>
</reference>
<dbReference type="AlphaFoldDB" id="A0A377M5C5"/>